<reference evidence="3" key="1">
    <citation type="submission" date="2020-12" db="EMBL/GenBank/DDBJ databases">
        <authorList>
            <person name="Iha C."/>
        </authorList>
    </citation>
    <scope>NUCLEOTIDE SEQUENCE</scope>
</reference>
<organism evidence="3 4">
    <name type="scientific">Ostreobium quekettii</name>
    <dbReference type="NCBI Taxonomy" id="121088"/>
    <lineage>
        <taxon>Eukaryota</taxon>
        <taxon>Viridiplantae</taxon>
        <taxon>Chlorophyta</taxon>
        <taxon>core chlorophytes</taxon>
        <taxon>Ulvophyceae</taxon>
        <taxon>TCBD clade</taxon>
        <taxon>Bryopsidales</taxon>
        <taxon>Ostreobineae</taxon>
        <taxon>Ostreobiaceae</taxon>
        <taxon>Ostreobium</taxon>
    </lineage>
</organism>
<evidence type="ECO:0000256" key="1">
    <source>
        <dbReference type="SAM" id="MobiDB-lite"/>
    </source>
</evidence>
<keyword evidence="4" id="KW-1185">Reference proteome</keyword>
<dbReference type="OrthoDB" id="167806at2759"/>
<proteinExistence type="predicted"/>
<feature type="region of interest" description="Disordered" evidence="1">
    <location>
        <begin position="354"/>
        <end position="383"/>
    </location>
</feature>
<accession>A0A8S1ILP8</accession>
<feature type="compositionally biased region" description="Low complexity" evidence="1">
    <location>
        <begin position="22"/>
        <end position="45"/>
    </location>
</feature>
<feature type="compositionally biased region" description="Basic and acidic residues" evidence="1">
    <location>
        <begin position="1"/>
        <end position="11"/>
    </location>
</feature>
<evidence type="ECO:0000313" key="4">
    <source>
        <dbReference type="Proteomes" id="UP000708148"/>
    </source>
</evidence>
<sequence length="442" mass="46932">MDSGGPEDHQRSHTFQPGHQHSATINSSTYPSSSNTYSADSSASPNLSHGDQDAISNATSSTESIPQDAAGEAVAGSENEAVGPSLDAPKLPPQRPSQLSGKLSSHQLSGVRQSDDQRSAARGLKIRISFGQKLAIKKEAAVPVHSPTASREALVNGGTSAAQEPLGGTGLPLHSADAQEVADRDRSAGDSSCTDTDEDGELIQRAMKAKEELLRRQQELRLSKPRQSSSYRPRPGGVTLKLLIDEGLLQPGPAVLNLEYRGLQETGDLLTDGRIQWKDRVFDSPSAFSIFVKRMVNPSRKADDGWKTVKYCGKYLDHYKLELARQRFGPAVVADALGPNNSDTELEHVVKRPRMEPGCPLPNTSVEAGTSGGAESNTPAGSEQVGASFHHVQNAVGVSSPSQTLQHSDPGNDDGLQGSDALIHSRVFPGEASLIHPSLLGI</sequence>
<feature type="compositionally biased region" description="Polar residues" evidence="1">
    <location>
        <begin position="398"/>
        <end position="409"/>
    </location>
</feature>
<comment type="caution">
    <text evidence="3">The sequence shown here is derived from an EMBL/GenBank/DDBJ whole genome shotgun (WGS) entry which is preliminary data.</text>
</comment>
<evidence type="ECO:0000313" key="3">
    <source>
        <dbReference type="EMBL" id="CAD7695752.1"/>
    </source>
</evidence>
<protein>
    <recommendedName>
        <fullName evidence="2">RAMA domain-containing protein</fullName>
    </recommendedName>
</protein>
<dbReference type="Proteomes" id="UP000708148">
    <property type="component" value="Unassembled WGS sequence"/>
</dbReference>
<dbReference type="Pfam" id="PF18755">
    <property type="entry name" value="RAMA"/>
    <property type="match status" value="1"/>
</dbReference>
<gene>
    <name evidence="3" type="ORF">OSTQU699_LOCUS1113</name>
</gene>
<feature type="region of interest" description="Disordered" evidence="1">
    <location>
        <begin position="139"/>
        <end position="200"/>
    </location>
</feature>
<feature type="domain" description="RAMA" evidence="2">
    <location>
        <begin position="224"/>
        <end position="326"/>
    </location>
</feature>
<evidence type="ECO:0000259" key="2">
    <source>
        <dbReference type="Pfam" id="PF18755"/>
    </source>
</evidence>
<dbReference type="InterPro" id="IPR040843">
    <property type="entry name" value="RAMA"/>
</dbReference>
<dbReference type="EMBL" id="CAJHUC010000385">
    <property type="protein sequence ID" value="CAD7695752.1"/>
    <property type="molecule type" value="Genomic_DNA"/>
</dbReference>
<dbReference type="AlphaFoldDB" id="A0A8S1ILP8"/>
<feature type="compositionally biased region" description="Polar residues" evidence="1">
    <location>
        <begin position="46"/>
        <end position="65"/>
    </location>
</feature>
<feature type="region of interest" description="Disordered" evidence="1">
    <location>
        <begin position="1"/>
        <end position="120"/>
    </location>
</feature>
<feature type="compositionally biased region" description="Polar residues" evidence="1">
    <location>
        <begin position="362"/>
        <end position="381"/>
    </location>
</feature>
<name>A0A8S1ILP8_9CHLO</name>
<feature type="compositionally biased region" description="Polar residues" evidence="1">
    <location>
        <begin position="96"/>
        <end position="112"/>
    </location>
</feature>
<feature type="region of interest" description="Disordered" evidence="1">
    <location>
        <begin position="398"/>
        <end position="419"/>
    </location>
</feature>